<organism evidence="1 2">
    <name type="scientific">Sulfitobacter faviae</name>
    <dbReference type="NCBI Taxonomy" id="1775881"/>
    <lineage>
        <taxon>Bacteria</taxon>
        <taxon>Pseudomonadati</taxon>
        <taxon>Pseudomonadota</taxon>
        <taxon>Alphaproteobacteria</taxon>
        <taxon>Rhodobacterales</taxon>
        <taxon>Roseobacteraceae</taxon>
        <taxon>Sulfitobacter</taxon>
    </lineage>
</organism>
<protein>
    <submittedName>
        <fullName evidence="1">2-dehydro-3-deoxygalactonokinase</fullName>
    </submittedName>
</protein>
<dbReference type="Proteomes" id="UP001210770">
    <property type="component" value="Chromosome"/>
</dbReference>
<reference evidence="1" key="1">
    <citation type="submission" date="2023-01" db="EMBL/GenBank/DDBJ databases">
        <title>Comparative genomic analysis of cold water coral derived Sulfitobacter faviae: insights into their metabolism and habitat adaptation.</title>
        <authorList>
            <person name="Guo Y."/>
            <person name="Lin S."/>
            <person name="Huang Z."/>
            <person name="Tang K."/>
            <person name="Wang X."/>
        </authorList>
    </citation>
    <scope>NUCLEOTIDE SEQUENCE</scope>
    <source>
        <strain evidence="1">SCSIO W_1865</strain>
    </source>
</reference>
<dbReference type="RefSeq" id="WP_271689823.1">
    <property type="nucleotide sequence ID" value="NZ_CP116423.1"/>
</dbReference>
<dbReference type="GO" id="GO:0034194">
    <property type="term" value="P:D-galactonate catabolic process"/>
    <property type="evidence" value="ECO:0007669"/>
    <property type="project" value="InterPro"/>
</dbReference>
<dbReference type="AlphaFoldDB" id="A0AAX3LSH3"/>
<dbReference type="Pfam" id="PF05035">
    <property type="entry name" value="DGOK"/>
    <property type="match status" value="1"/>
</dbReference>
<evidence type="ECO:0000313" key="2">
    <source>
        <dbReference type="Proteomes" id="UP001210770"/>
    </source>
</evidence>
<dbReference type="GO" id="GO:0008671">
    <property type="term" value="F:2-dehydro-3-deoxygalactonokinase activity"/>
    <property type="evidence" value="ECO:0007669"/>
    <property type="project" value="InterPro"/>
</dbReference>
<gene>
    <name evidence="1" type="ORF">PL336_07540</name>
</gene>
<dbReference type="InterPro" id="IPR007729">
    <property type="entry name" value="DGOK"/>
</dbReference>
<name>A0AAX3LSH3_9RHOB</name>
<proteinExistence type="predicted"/>
<dbReference type="InterPro" id="IPR042257">
    <property type="entry name" value="DGOK_C"/>
</dbReference>
<accession>A0AAX3LSH3</accession>
<sequence>MVRLFASSGRVEPAGHWAYAVETFHDEGSAMTGLSNADWLAVEVHEGRVQVWAMQGASVLESATSDGETAEPGDLAAFDAALAKLTAPWQLPRLPVFVAGLPAGRTDAAPRMVPCAATAERTTAVATDNFDLQVIPPLRQQSPSGLLQGAETRIAGFLSLNKDWDGVICLPGATSVWAQISAGEVVSFQTFLTGELLGLLGDGTPAEGTALDDTAFDDALSDGLSRPERMAGRLASIRAELALQDIPPPTAEARLAGTLIGAELAAARAYWLGQTLAVIGTGGAVPLYLRALSQQGAPATEADGSRMARAGICAVRRAVNGG</sequence>
<evidence type="ECO:0000313" key="1">
    <source>
        <dbReference type="EMBL" id="WCE71672.1"/>
    </source>
</evidence>
<dbReference type="Gene3D" id="3.30.420.310">
    <property type="entry name" value="2-keto-3-deoxy-galactonokinase, C-terminal domain"/>
    <property type="match status" value="1"/>
</dbReference>
<dbReference type="EMBL" id="CP116423">
    <property type="protein sequence ID" value="WCE71672.1"/>
    <property type="molecule type" value="Genomic_DNA"/>
</dbReference>